<comment type="caution">
    <text evidence="5">The sequence shown here is derived from an EMBL/GenBank/DDBJ whole genome shotgun (WGS) entry which is preliminary data.</text>
</comment>
<organism evidence="5 6">
    <name type="scientific">Paenibacillus favisporus</name>
    <dbReference type="NCBI Taxonomy" id="221028"/>
    <lineage>
        <taxon>Bacteria</taxon>
        <taxon>Bacillati</taxon>
        <taxon>Bacillota</taxon>
        <taxon>Bacilli</taxon>
        <taxon>Bacillales</taxon>
        <taxon>Paenibacillaceae</taxon>
        <taxon>Paenibacillus</taxon>
    </lineage>
</organism>
<dbReference type="Pfam" id="PF12833">
    <property type="entry name" value="HTH_18"/>
    <property type="match status" value="1"/>
</dbReference>
<keyword evidence="2" id="KW-0238">DNA-binding</keyword>
<evidence type="ECO:0000256" key="1">
    <source>
        <dbReference type="ARBA" id="ARBA00023015"/>
    </source>
</evidence>
<dbReference type="InterPro" id="IPR009057">
    <property type="entry name" value="Homeodomain-like_sf"/>
</dbReference>
<proteinExistence type="predicted"/>
<sequence>MHSRMAELQQIFRFAHDYSNMDTVFTDPSRGICWEFMYSQIPDALQPYFNSIRPNLNPGDSGPDPSIKLHSTSFRLNFISVHFYADGTSFGSLIVGPFLLDEPSVSSLNTVLLEHHLPITFMPLIEQYYLSLPLISSNKTDRLVEFLSFLSFHFHQRKQQSSLKTIQIDVQNEFVRLPETVKEKTDEAILTINDRYRTENKLLSVIENGSIEKLEAMQEELAIFSKLPDRIPNNPLRSRKNLAFVTNTLLRKAAEQGGVHPVYIDSISEKFAIQIEKTTSIQQLSNLHDKMLYEYCETVRKLSLKYYSPVIRTAIEYIRLHLAEPLRLEAIATAVHVSPSDLSRQFKKETGQPLTSYINSLRIREALQIIRSEPISITDIAQMVGFSDVNYFTKVFKQLQGVTPSDYRKTLQCKAAKKPQT</sequence>
<dbReference type="PRINTS" id="PR00032">
    <property type="entry name" value="HTHARAC"/>
</dbReference>
<evidence type="ECO:0000256" key="3">
    <source>
        <dbReference type="ARBA" id="ARBA00023163"/>
    </source>
</evidence>
<dbReference type="PROSITE" id="PS01124">
    <property type="entry name" value="HTH_ARAC_FAMILY_2"/>
    <property type="match status" value="1"/>
</dbReference>
<dbReference type="SUPFAM" id="SSF46689">
    <property type="entry name" value="Homeodomain-like"/>
    <property type="match status" value="2"/>
</dbReference>
<evidence type="ECO:0000313" key="6">
    <source>
        <dbReference type="Proteomes" id="UP001549098"/>
    </source>
</evidence>
<dbReference type="EMBL" id="JBEPLV010000009">
    <property type="protein sequence ID" value="MET3549624.1"/>
    <property type="molecule type" value="Genomic_DNA"/>
</dbReference>
<dbReference type="PANTHER" id="PTHR43280">
    <property type="entry name" value="ARAC-FAMILY TRANSCRIPTIONAL REGULATOR"/>
    <property type="match status" value="1"/>
</dbReference>
<name>A0ABV2FCW4_9BACL</name>
<dbReference type="RefSeq" id="WP_354502807.1">
    <property type="nucleotide sequence ID" value="NZ_JBEPLV010000009.1"/>
</dbReference>
<keyword evidence="1" id="KW-0805">Transcription regulation</keyword>
<dbReference type="PANTHER" id="PTHR43280:SF28">
    <property type="entry name" value="HTH-TYPE TRANSCRIPTIONAL ACTIVATOR RHAS"/>
    <property type="match status" value="1"/>
</dbReference>
<protein>
    <submittedName>
        <fullName evidence="5">AraC-like DNA-binding protein</fullName>
    </submittedName>
</protein>
<dbReference type="InterPro" id="IPR020449">
    <property type="entry name" value="Tscrpt_reg_AraC-type_HTH"/>
</dbReference>
<dbReference type="InterPro" id="IPR018062">
    <property type="entry name" value="HTH_AraC-typ_CS"/>
</dbReference>
<accession>A0ABV2FCW4</accession>
<dbReference type="Proteomes" id="UP001549098">
    <property type="component" value="Unassembled WGS sequence"/>
</dbReference>
<evidence type="ECO:0000313" key="5">
    <source>
        <dbReference type="EMBL" id="MET3549624.1"/>
    </source>
</evidence>
<dbReference type="InterPro" id="IPR018060">
    <property type="entry name" value="HTH_AraC"/>
</dbReference>
<dbReference type="Gene3D" id="1.10.10.60">
    <property type="entry name" value="Homeodomain-like"/>
    <property type="match status" value="2"/>
</dbReference>
<feature type="domain" description="HTH araC/xylS-type" evidence="4">
    <location>
        <begin position="312"/>
        <end position="410"/>
    </location>
</feature>
<evidence type="ECO:0000259" key="4">
    <source>
        <dbReference type="PROSITE" id="PS01124"/>
    </source>
</evidence>
<dbReference type="SMART" id="SM00342">
    <property type="entry name" value="HTH_ARAC"/>
    <property type="match status" value="1"/>
</dbReference>
<gene>
    <name evidence="5" type="ORF">ABID47_006285</name>
</gene>
<dbReference type="PROSITE" id="PS00041">
    <property type="entry name" value="HTH_ARAC_FAMILY_1"/>
    <property type="match status" value="1"/>
</dbReference>
<evidence type="ECO:0000256" key="2">
    <source>
        <dbReference type="ARBA" id="ARBA00023125"/>
    </source>
</evidence>
<keyword evidence="3" id="KW-0804">Transcription</keyword>
<reference evidence="5 6" key="1">
    <citation type="submission" date="2024-06" db="EMBL/GenBank/DDBJ databases">
        <title>Genomic Encyclopedia of Type Strains, Phase IV (KMG-IV): sequencing the most valuable type-strain genomes for metagenomic binning, comparative biology and taxonomic classification.</title>
        <authorList>
            <person name="Goeker M."/>
        </authorList>
    </citation>
    <scope>NUCLEOTIDE SEQUENCE [LARGE SCALE GENOMIC DNA]</scope>
    <source>
        <strain evidence="5 6">DSM 17253</strain>
    </source>
</reference>
<keyword evidence="6" id="KW-1185">Reference proteome</keyword>